<dbReference type="Proteomes" id="UP000024332">
    <property type="component" value="Unassembled WGS sequence"/>
</dbReference>
<dbReference type="InterPro" id="IPR050275">
    <property type="entry name" value="PGM_Phosphatase"/>
</dbReference>
<evidence type="ECO:0000256" key="1">
    <source>
        <dbReference type="PIRSR" id="PIRSR613078-1"/>
    </source>
</evidence>
<keyword evidence="4" id="KW-1185">Reference proteome</keyword>
<dbReference type="EMBL" id="JFZT01000061">
    <property type="protein sequence ID" value="EZQ01831.1"/>
    <property type="molecule type" value="Genomic_DNA"/>
</dbReference>
<dbReference type="InterPro" id="IPR029033">
    <property type="entry name" value="His_PPase_superfam"/>
</dbReference>
<sequence>MALILLIRHGHSTSNQNRVLSHDNNTYPLTEEGQNQAKKVAKELERVKVSKIYTSPILRAYQTASIIGNHLGIVPIVDERLRERFLGELNNTRFDPSDHWKIKLIRGQIEVRGLEPWEVMQKRMIEFVNSISGKDDGAIVAVSHYDPIRSIIGYILGLDDISAYGISLPNASITSLEIKEGNFKIHSIGSPILSKDALQRLYRYVEIANR</sequence>
<dbReference type="GO" id="GO:0016791">
    <property type="term" value="F:phosphatase activity"/>
    <property type="evidence" value="ECO:0007669"/>
    <property type="project" value="TreeGrafter"/>
</dbReference>
<dbReference type="InterPro" id="IPR013078">
    <property type="entry name" value="His_Pase_superF_clade-1"/>
</dbReference>
<organism evidence="3 4">
    <name type="scientific">Candidatus Acidianus copahuensis</name>
    <dbReference type="NCBI Taxonomy" id="1160895"/>
    <lineage>
        <taxon>Archaea</taxon>
        <taxon>Thermoproteota</taxon>
        <taxon>Thermoprotei</taxon>
        <taxon>Sulfolobales</taxon>
        <taxon>Sulfolobaceae</taxon>
        <taxon>Acidianus</taxon>
    </lineage>
</organism>
<dbReference type="RefSeq" id="WP_048100614.1">
    <property type="nucleotide sequence ID" value="NZ_JFZT01000061.1"/>
</dbReference>
<dbReference type="AlphaFoldDB" id="A0A031LJY7"/>
<reference evidence="3 4" key="1">
    <citation type="submission" date="2014-03" db="EMBL/GenBank/DDBJ databases">
        <title>Draft genome sequence of the novel thermoacidophilic archaea Acidianus copahuensis ALE1 strain, isolated from Copahue volcanic area in Neuquen Argentina.</title>
        <authorList>
            <person name="Urbieta M.S."/>
            <person name="Rascovan N."/>
            <person name="Castro C."/>
            <person name="Revale S."/>
            <person name="Giaveno M.A."/>
            <person name="Vazquez M.P."/>
            <person name="Donati E.R."/>
        </authorList>
    </citation>
    <scope>NUCLEOTIDE SEQUENCE [LARGE SCALE GENOMIC DNA]</scope>
    <source>
        <strain evidence="3 4">ALE1</strain>
    </source>
</reference>
<protein>
    <submittedName>
        <fullName evidence="3">Phosphoglycerate mutase</fullName>
    </submittedName>
</protein>
<comment type="caution">
    <text evidence="3">The sequence shown here is derived from an EMBL/GenBank/DDBJ whole genome shotgun (WGS) entry which is preliminary data.</text>
</comment>
<proteinExistence type="predicted"/>
<evidence type="ECO:0000313" key="4">
    <source>
        <dbReference type="Proteomes" id="UP000024332"/>
    </source>
</evidence>
<dbReference type="SUPFAM" id="SSF53254">
    <property type="entry name" value="Phosphoglycerate mutase-like"/>
    <property type="match status" value="1"/>
</dbReference>
<dbReference type="PIRSF" id="PIRSF000709">
    <property type="entry name" value="6PFK_2-Ptase"/>
    <property type="match status" value="1"/>
</dbReference>
<evidence type="ECO:0000313" key="3">
    <source>
        <dbReference type="EMBL" id="EZQ01831.1"/>
    </source>
</evidence>
<dbReference type="Gene3D" id="3.40.50.1240">
    <property type="entry name" value="Phosphoglycerate mutase-like"/>
    <property type="match status" value="1"/>
</dbReference>
<feature type="binding site" evidence="2">
    <location>
        <begin position="8"/>
        <end position="15"/>
    </location>
    <ligand>
        <name>substrate</name>
    </ligand>
</feature>
<dbReference type="Pfam" id="PF00300">
    <property type="entry name" value="His_Phos_1"/>
    <property type="match status" value="1"/>
</dbReference>
<dbReference type="PANTHER" id="PTHR48100">
    <property type="entry name" value="BROAD-SPECIFICITY PHOSPHATASE YOR283W-RELATED"/>
    <property type="match status" value="1"/>
</dbReference>
<gene>
    <name evidence="3" type="ORF">CM19_12235</name>
</gene>
<feature type="active site" description="Proton donor/acceptor" evidence="1">
    <location>
        <position position="83"/>
    </location>
</feature>
<evidence type="ECO:0000256" key="2">
    <source>
        <dbReference type="PIRSR" id="PIRSR613078-2"/>
    </source>
</evidence>
<dbReference type="GO" id="GO:0005737">
    <property type="term" value="C:cytoplasm"/>
    <property type="evidence" value="ECO:0007669"/>
    <property type="project" value="TreeGrafter"/>
</dbReference>
<dbReference type="SMART" id="SM00855">
    <property type="entry name" value="PGAM"/>
    <property type="match status" value="1"/>
</dbReference>
<dbReference type="PANTHER" id="PTHR48100:SF1">
    <property type="entry name" value="HISTIDINE PHOSPHATASE FAMILY PROTEIN-RELATED"/>
    <property type="match status" value="1"/>
</dbReference>
<feature type="binding site" evidence="2">
    <location>
        <position position="59"/>
    </location>
    <ligand>
        <name>substrate</name>
    </ligand>
</feature>
<accession>A0A031LJY7</accession>
<feature type="active site" description="Tele-phosphohistidine intermediate" evidence="1">
    <location>
        <position position="9"/>
    </location>
</feature>
<dbReference type="InterPro" id="IPR054929">
    <property type="entry name" value="dPGM_arch"/>
</dbReference>
<name>A0A031LJY7_9CREN</name>
<dbReference type="STRING" id="1160895.CM19_12235"/>
<dbReference type="CDD" id="cd07067">
    <property type="entry name" value="HP_PGM_like"/>
    <property type="match status" value="1"/>
</dbReference>
<dbReference type="NCBIfam" id="NF038349">
    <property type="entry name" value="dPGM_arch"/>
    <property type="match status" value="1"/>
</dbReference>
<dbReference type="OrthoDB" id="304253at2157"/>